<gene>
    <name evidence="1" type="ORF">HPB49_019571</name>
</gene>
<name>A0ACB8CZH2_DERSI</name>
<evidence type="ECO:0000313" key="2">
    <source>
        <dbReference type="Proteomes" id="UP000821865"/>
    </source>
</evidence>
<dbReference type="EMBL" id="CM023473">
    <property type="protein sequence ID" value="KAH7954542.1"/>
    <property type="molecule type" value="Genomic_DNA"/>
</dbReference>
<reference evidence="1" key="1">
    <citation type="submission" date="2020-05" db="EMBL/GenBank/DDBJ databases">
        <title>Large-scale comparative analyses of tick genomes elucidate their genetic diversity and vector capacities.</title>
        <authorList>
            <person name="Jia N."/>
            <person name="Wang J."/>
            <person name="Shi W."/>
            <person name="Du L."/>
            <person name="Sun Y."/>
            <person name="Zhan W."/>
            <person name="Jiang J."/>
            <person name="Wang Q."/>
            <person name="Zhang B."/>
            <person name="Ji P."/>
            <person name="Sakyi L.B."/>
            <person name="Cui X."/>
            <person name="Yuan T."/>
            <person name="Jiang B."/>
            <person name="Yang W."/>
            <person name="Lam T.T.-Y."/>
            <person name="Chang Q."/>
            <person name="Ding S."/>
            <person name="Wang X."/>
            <person name="Zhu J."/>
            <person name="Ruan X."/>
            <person name="Zhao L."/>
            <person name="Wei J."/>
            <person name="Que T."/>
            <person name="Du C."/>
            <person name="Cheng J."/>
            <person name="Dai P."/>
            <person name="Han X."/>
            <person name="Huang E."/>
            <person name="Gao Y."/>
            <person name="Liu J."/>
            <person name="Shao H."/>
            <person name="Ye R."/>
            <person name="Li L."/>
            <person name="Wei W."/>
            <person name="Wang X."/>
            <person name="Wang C."/>
            <person name="Yang T."/>
            <person name="Huo Q."/>
            <person name="Li W."/>
            <person name="Guo W."/>
            <person name="Chen H."/>
            <person name="Zhou L."/>
            <person name="Ni X."/>
            <person name="Tian J."/>
            <person name="Zhou Y."/>
            <person name="Sheng Y."/>
            <person name="Liu T."/>
            <person name="Pan Y."/>
            <person name="Xia L."/>
            <person name="Li J."/>
            <person name="Zhao F."/>
            <person name="Cao W."/>
        </authorList>
    </citation>
    <scope>NUCLEOTIDE SEQUENCE</scope>
    <source>
        <strain evidence="1">Dsil-2018</strain>
    </source>
</reference>
<protein>
    <submittedName>
        <fullName evidence="1">Uncharacterized protein</fullName>
    </submittedName>
</protein>
<accession>A0ACB8CZH2</accession>
<evidence type="ECO:0000313" key="1">
    <source>
        <dbReference type="EMBL" id="KAH7954542.1"/>
    </source>
</evidence>
<keyword evidence="2" id="KW-1185">Reference proteome</keyword>
<organism evidence="1 2">
    <name type="scientific">Dermacentor silvarum</name>
    <name type="common">Tick</name>
    <dbReference type="NCBI Taxonomy" id="543639"/>
    <lineage>
        <taxon>Eukaryota</taxon>
        <taxon>Metazoa</taxon>
        <taxon>Ecdysozoa</taxon>
        <taxon>Arthropoda</taxon>
        <taxon>Chelicerata</taxon>
        <taxon>Arachnida</taxon>
        <taxon>Acari</taxon>
        <taxon>Parasitiformes</taxon>
        <taxon>Ixodida</taxon>
        <taxon>Ixodoidea</taxon>
        <taxon>Ixodidae</taxon>
        <taxon>Rhipicephalinae</taxon>
        <taxon>Dermacentor</taxon>
    </lineage>
</organism>
<sequence length="94" mass="10367">MYRPSQTPRLTLSSEQVAQARPVPPRRETGGPSLGARSVDNSMVRFPLHRGVERAVKKTNDVADADVGRCCRGPEASLEMSIDVTGVVVLHRRW</sequence>
<dbReference type="Proteomes" id="UP000821865">
    <property type="component" value="Chromosome 4"/>
</dbReference>
<proteinExistence type="predicted"/>
<comment type="caution">
    <text evidence="1">The sequence shown here is derived from an EMBL/GenBank/DDBJ whole genome shotgun (WGS) entry which is preliminary data.</text>
</comment>